<organism evidence="2 3">
    <name type="scientific">Desulfitobacterium chlororespirans DSM 11544</name>
    <dbReference type="NCBI Taxonomy" id="1121395"/>
    <lineage>
        <taxon>Bacteria</taxon>
        <taxon>Bacillati</taxon>
        <taxon>Bacillota</taxon>
        <taxon>Clostridia</taxon>
        <taxon>Eubacteriales</taxon>
        <taxon>Desulfitobacteriaceae</taxon>
        <taxon>Desulfitobacterium</taxon>
    </lineage>
</organism>
<dbReference type="STRING" id="1121395.SAMN02745215_05021"/>
<dbReference type="Proteomes" id="UP000184010">
    <property type="component" value="Unassembled WGS sequence"/>
</dbReference>
<sequence length="293" mass="32701">MIELINVIVVFAGMVSAGIYFLLSAQLEIPSHSATKAILSYKKQGVKKPKATEVIIWQLVAHLSTRIKINEYRQRQLKGSLKSAGIPLTPEAYLAQALVKAGICLLGIIPALVVFPPLALGFVVLAIVLYFNEIGRVERLLKLKRERIDSELPRFVLNIEQELKASRDVIAILDKHRKKAGKGLAEELKIAVADMKTGNPEEALTRLDARVGSPMLSEVIRGLIGVLRGDDNIMYFQRLAHDFKHIEFQHLKMAAQKRPGQMRKYSFALLGCFITIFVVAIGMHLFTTLGNFF</sequence>
<evidence type="ECO:0000256" key="1">
    <source>
        <dbReference type="SAM" id="Phobius"/>
    </source>
</evidence>
<feature type="transmembrane region" description="Helical" evidence="1">
    <location>
        <begin position="118"/>
        <end position="135"/>
    </location>
</feature>
<gene>
    <name evidence="2" type="ORF">SAMN02745215_05021</name>
</gene>
<evidence type="ECO:0000313" key="3">
    <source>
        <dbReference type="Proteomes" id="UP000184010"/>
    </source>
</evidence>
<keyword evidence="1" id="KW-0812">Transmembrane</keyword>
<dbReference type="EMBL" id="FRDN01000021">
    <property type="protein sequence ID" value="SHN87905.1"/>
    <property type="molecule type" value="Genomic_DNA"/>
</dbReference>
<feature type="transmembrane region" description="Helical" evidence="1">
    <location>
        <begin position="267"/>
        <end position="286"/>
    </location>
</feature>
<protein>
    <recommendedName>
        <fullName evidence="4">Tight adherence protein C</fullName>
    </recommendedName>
</protein>
<feature type="transmembrane region" description="Helical" evidence="1">
    <location>
        <begin position="6"/>
        <end position="23"/>
    </location>
</feature>
<reference evidence="3" key="1">
    <citation type="submission" date="2016-12" db="EMBL/GenBank/DDBJ databases">
        <authorList>
            <person name="Varghese N."/>
            <person name="Submissions S."/>
        </authorList>
    </citation>
    <scope>NUCLEOTIDE SEQUENCE [LARGE SCALE GENOMIC DNA]</scope>
    <source>
        <strain evidence="3">DSM 11544</strain>
    </source>
</reference>
<evidence type="ECO:0008006" key="4">
    <source>
        <dbReference type="Google" id="ProtNLM"/>
    </source>
</evidence>
<dbReference type="AlphaFoldDB" id="A0A1M7UY82"/>
<accession>A0A1M7UY82</accession>
<keyword evidence="3" id="KW-1185">Reference proteome</keyword>
<keyword evidence="1" id="KW-1133">Transmembrane helix</keyword>
<keyword evidence="1" id="KW-0472">Membrane</keyword>
<proteinExistence type="predicted"/>
<evidence type="ECO:0000313" key="2">
    <source>
        <dbReference type="EMBL" id="SHN87905.1"/>
    </source>
</evidence>
<name>A0A1M7UY82_9FIRM</name>